<feature type="region of interest" description="Disordered" evidence="8">
    <location>
        <begin position="892"/>
        <end position="933"/>
    </location>
</feature>
<dbReference type="GO" id="GO:0003714">
    <property type="term" value="F:transcription corepressor activity"/>
    <property type="evidence" value="ECO:0007669"/>
    <property type="project" value="InterPro"/>
</dbReference>
<dbReference type="GO" id="GO:0000122">
    <property type="term" value="P:negative regulation of transcription by RNA polymerase II"/>
    <property type="evidence" value="ECO:0007669"/>
    <property type="project" value="TreeGrafter"/>
</dbReference>
<dbReference type="Pfam" id="PF08295">
    <property type="entry name" value="Sin3_corepress"/>
    <property type="match status" value="1"/>
</dbReference>
<dbReference type="InterPro" id="IPR036600">
    <property type="entry name" value="PAH_sf"/>
</dbReference>
<keyword evidence="11" id="KW-1185">Reference proteome</keyword>
<dbReference type="Gene3D" id="1.20.1160.11">
    <property type="entry name" value="Paired amphipathic helix"/>
    <property type="match status" value="3"/>
</dbReference>
<dbReference type="PANTHER" id="PTHR12346:SF0">
    <property type="entry name" value="SIN3A, ISOFORM G"/>
    <property type="match status" value="1"/>
</dbReference>
<evidence type="ECO:0000256" key="5">
    <source>
        <dbReference type="ARBA" id="ARBA00023163"/>
    </source>
</evidence>
<protein>
    <submittedName>
        <fullName evidence="10">Paired amphipathic helix protein Sin3-like 4 isoform X2</fullName>
    </submittedName>
</protein>
<dbReference type="FunFam" id="1.20.1160.11:FF:000003">
    <property type="entry name" value="Paired amphipathic helix SIN3-like protein"/>
    <property type="match status" value="1"/>
</dbReference>
<evidence type="ECO:0000256" key="7">
    <source>
        <dbReference type="PROSITE-ProRule" id="PRU00810"/>
    </source>
</evidence>
<feature type="compositionally biased region" description="Basic and acidic residues" evidence="8">
    <location>
        <begin position="285"/>
        <end position="302"/>
    </location>
</feature>
<feature type="region of interest" description="Disordered" evidence="8">
    <location>
        <begin position="1"/>
        <end position="26"/>
    </location>
</feature>
<evidence type="ECO:0000256" key="1">
    <source>
        <dbReference type="ARBA" id="ARBA00004123"/>
    </source>
</evidence>
<dbReference type="GO" id="GO:0000118">
    <property type="term" value="C:histone deacetylase complex"/>
    <property type="evidence" value="ECO:0007669"/>
    <property type="project" value="TreeGrafter"/>
</dbReference>
<dbReference type="FunFam" id="1.20.1160.11:FF:000001">
    <property type="entry name" value="Paired amphipathic helix protein Sin3"/>
    <property type="match status" value="1"/>
</dbReference>
<dbReference type="InterPro" id="IPR013194">
    <property type="entry name" value="HDAC_interact_dom"/>
</dbReference>
<keyword evidence="5" id="KW-0804">Transcription</keyword>
<dbReference type="SMART" id="SM00761">
    <property type="entry name" value="HDAC_interact"/>
    <property type="match status" value="1"/>
</dbReference>
<keyword evidence="4" id="KW-0805">Transcription regulation</keyword>
<dbReference type="Pfam" id="PF02671">
    <property type="entry name" value="PAH"/>
    <property type="match status" value="3"/>
</dbReference>
<keyword evidence="3" id="KW-0677">Repeat</keyword>
<accession>A0AAQ3K906</accession>
<dbReference type="Pfam" id="PF16879">
    <property type="entry name" value="Sin3a_C"/>
    <property type="match status" value="1"/>
</dbReference>
<organism evidence="10 11">
    <name type="scientific">Canna indica</name>
    <name type="common">Indian-shot</name>
    <dbReference type="NCBI Taxonomy" id="4628"/>
    <lineage>
        <taxon>Eukaryota</taxon>
        <taxon>Viridiplantae</taxon>
        <taxon>Streptophyta</taxon>
        <taxon>Embryophyta</taxon>
        <taxon>Tracheophyta</taxon>
        <taxon>Spermatophyta</taxon>
        <taxon>Magnoliopsida</taxon>
        <taxon>Liliopsida</taxon>
        <taxon>Zingiberales</taxon>
        <taxon>Cannaceae</taxon>
        <taxon>Canna</taxon>
    </lineage>
</organism>
<keyword evidence="2" id="KW-0678">Repressor</keyword>
<gene>
    <name evidence="10" type="ORF">Cni_G09925</name>
</gene>
<comment type="subcellular location">
    <subcellularLocation>
        <location evidence="1 7">Nucleus</location>
    </subcellularLocation>
</comment>
<evidence type="ECO:0000256" key="3">
    <source>
        <dbReference type="ARBA" id="ARBA00022737"/>
    </source>
</evidence>
<name>A0AAQ3K906_9LILI</name>
<dbReference type="PANTHER" id="PTHR12346">
    <property type="entry name" value="SIN3B-RELATED"/>
    <property type="match status" value="1"/>
</dbReference>
<feature type="region of interest" description="Disordered" evidence="8">
    <location>
        <begin position="969"/>
        <end position="988"/>
    </location>
</feature>
<evidence type="ECO:0000256" key="4">
    <source>
        <dbReference type="ARBA" id="ARBA00023015"/>
    </source>
</evidence>
<evidence type="ECO:0000256" key="2">
    <source>
        <dbReference type="ARBA" id="ARBA00022491"/>
    </source>
</evidence>
<evidence type="ECO:0000256" key="8">
    <source>
        <dbReference type="SAM" id="MobiDB-lite"/>
    </source>
</evidence>
<sequence>MVSQLRRPKISGADPSRQTNMAEAPTASCTSTLTTNDALAYLKAVKDIFHDQREKYDEFLDVMKEFKSQKIDTIGVISRVKELFKGYPELILGFNTFLPKGYEIKLPEEKKPVEFEEAINFVTKIKNRFLNEDHVYKSFLDILNMYRRENKSIHDVYGEVSTLFQNHQDLLEEFTHFLPDVSMTMASNQLSSGRAFICRDDRIPAPAAERQTHKDNRDRTHGSHAERNANADHLDLEDDRKKRHAERETDRKEDKDRRDRERDEKDTVNDSRDFGNAQCKRKPSKRDDSTGETFRHGFEGPENHGTCGASTSSFDDKNSLKSVYTQEFHFCEKVKEKLHYDTYQEFLKCLHIYSQEIITRTELKNLVSDILGKYPDLMEGFNEFLTHCENIDGFLAGVFNKRPLAGPVKLEDRDKERVHERDEKEKNCERVRDKERDKLDKGVLRNSKDLNTLKAPLFSNKEKYQYKPISELDLSSCQRCSPSYRLLPSNYPIPPASHKTALGVSVLNDVWVSVTSGSEDYSFKHMRKNQYEESLFRCEDDRFELDMLLESVNATTRKVEEMLEMMQDPVNVENPIHLEDHFTSLNMRCIERLYGDHGLDVMDVLRKNACLALPVILTRLKQKQEEWSKCRADFNKVWAEIYAKNYHKSLDHRSFYFKQQDAKSLSTKALLAEIKELNEKKRKEDDVLLSIAVGDRRPVVPTMEFDYVDLDIHEDLYQIIKYSCGEVCTSIDQFDKVMKIWSEFLEPMLGVQPRSRGVEDASDGLKSKSRVAKTSVPSLEETNGCLGAFHADATSKQCNGDENISSAQSASRRTRLVNGNSTIVENGFHGVHGGRVQDAAPKVNELSGLNAHTGTGERLVDNTSVAGRAEQSSHKTNPDVRLEVTSSMHLRTGHSGTEAEMESYTNRTVPSSKGRETGRQGLTNGGNIAGNNNHRFNEVVVSHNNHKVEREEGELSPNGDFEEDNFVAFEDSSINISPKGKDNSSSRECRVRFGQIEPSHGETAGENDDDECEESAHPSMDSPNASEAVEDASVSESADGDECSHDDHEEEEDAEHDQEAKAESEGEAEGIADGQDAEGAILSLPFSERFLLTVKPLAKHVPVALHNKEDKPSQIFYGNDSFYVLFRLHQTLYERILSAKTNSAAAEKKWRALKSTSPPNVFAKFRRALYSLLDGSSDNTKFEDDCRALIGTQSYLLFTLDKLIYKIVKQLQAVASDEMDNKLLQLHLYEKTRRQGKFYDLVYHENAHVLLHDEIIFRFQSYLQPSKATRLSIQLMEYEHEKPEVTAVSIDPSFSSYLYSFLSSNLDKKRGNNVFLRRNKRKCGGEDEPSATCKAMDGLLTFNGLECKLSCSSSKVSYVLDTADSSIRMAKRRRGLYQGTTTSCKHQEFSQVHNLKTKRFHCFLSRS</sequence>
<feature type="domain" description="Histone deacetylase interacting" evidence="9">
    <location>
        <begin position="476"/>
        <end position="576"/>
    </location>
</feature>
<feature type="region of interest" description="Disordered" evidence="8">
    <location>
        <begin position="755"/>
        <end position="774"/>
    </location>
</feature>
<feature type="compositionally biased region" description="Basic and acidic residues" evidence="8">
    <location>
        <begin position="210"/>
        <end position="273"/>
    </location>
</feature>
<evidence type="ECO:0000313" key="10">
    <source>
        <dbReference type="EMBL" id="WOL01211.1"/>
    </source>
</evidence>
<dbReference type="InterPro" id="IPR039774">
    <property type="entry name" value="Sin3-like"/>
</dbReference>
<dbReference type="EMBL" id="CP136892">
    <property type="protein sequence ID" value="WOL01211.1"/>
    <property type="molecule type" value="Genomic_DNA"/>
</dbReference>
<feature type="compositionally biased region" description="Basic and acidic residues" evidence="8">
    <location>
        <begin position="756"/>
        <end position="766"/>
    </location>
</feature>
<dbReference type="FunFam" id="1.20.1160.11:FF:000002">
    <property type="entry name" value="Paired amphipathic helix protein SIN3"/>
    <property type="match status" value="1"/>
</dbReference>
<dbReference type="GO" id="GO:0000785">
    <property type="term" value="C:chromatin"/>
    <property type="evidence" value="ECO:0007669"/>
    <property type="project" value="TreeGrafter"/>
</dbReference>
<evidence type="ECO:0000259" key="9">
    <source>
        <dbReference type="SMART" id="SM00761"/>
    </source>
</evidence>
<keyword evidence="6 7" id="KW-0539">Nucleus</keyword>
<reference evidence="10 11" key="1">
    <citation type="submission" date="2023-10" db="EMBL/GenBank/DDBJ databases">
        <title>Chromosome-scale genome assembly provides insights into flower coloration mechanisms of Canna indica.</title>
        <authorList>
            <person name="Li C."/>
        </authorList>
    </citation>
    <scope>NUCLEOTIDE SEQUENCE [LARGE SCALE GENOMIC DNA]</scope>
    <source>
        <tissue evidence="10">Flower</tissue>
    </source>
</reference>
<evidence type="ECO:0000256" key="6">
    <source>
        <dbReference type="ARBA" id="ARBA00023242"/>
    </source>
</evidence>
<evidence type="ECO:0000313" key="11">
    <source>
        <dbReference type="Proteomes" id="UP001327560"/>
    </source>
</evidence>
<feature type="region of interest" description="Disordered" evidence="8">
    <location>
        <begin position="994"/>
        <end position="1072"/>
    </location>
</feature>
<feature type="compositionally biased region" description="Polar residues" evidence="8">
    <location>
        <begin position="16"/>
        <end position="26"/>
    </location>
</feature>
<dbReference type="InterPro" id="IPR031693">
    <property type="entry name" value="Sin3_C"/>
</dbReference>
<feature type="compositionally biased region" description="Basic and acidic residues" evidence="8">
    <location>
        <begin position="979"/>
        <end position="988"/>
    </location>
</feature>
<feature type="compositionally biased region" description="Low complexity" evidence="8">
    <location>
        <begin position="1025"/>
        <end position="1037"/>
    </location>
</feature>
<dbReference type="SUPFAM" id="SSF47762">
    <property type="entry name" value="PAH2 domain"/>
    <property type="match status" value="3"/>
</dbReference>
<dbReference type="Proteomes" id="UP001327560">
    <property type="component" value="Chromosome 3"/>
</dbReference>
<dbReference type="PROSITE" id="PS51477">
    <property type="entry name" value="PAH"/>
    <property type="match status" value="3"/>
</dbReference>
<proteinExistence type="predicted"/>
<feature type="region of interest" description="Disordered" evidence="8">
    <location>
        <begin position="204"/>
        <end position="312"/>
    </location>
</feature>
<dbReference type="InterPro" id="IPR003822">
    <property type="entry name" value="PAH"/>
</dbReference>